<organism evidence="3 4">
    <name type="scientific">Nonomuraea purpurea</name>
    <dbReference type="NCBI Taxonomy" id="1849276"/>
    <lineage>
        <taxon>Bacteria</taxon>
        <taxon>Bacillati</taxon>
        <taxon>Actinomycetota</taxon>
        <taxon>Actinomycetes</taxon>
        <taxon>Streptosporangiales</taxon>
        <taxon>Streptosporangiaceae</taxon>
        <taxon>Nonomuraea</taxon>
    </lineage>
</organism>
<name>A0ABV8GD91_9ACTN</name>
<keyword evidence="4" id="KW-1185">Reference proteome</keyword>
<reference evidence="4" key="1">
    <citation type="journal article" date="2019" name="Int. J. Syst. Evol. Microbiol.">
        <title>The Global Catalogue of Microorganisms (GCM) 10K type strain sequencing project: providing services to taxonomists for standard genome sequencing and annotation.</title>
        <authorList>
            <consortium name="The Broad Institute Genomics Platform"/>
            <consortium name="The Broad Institute Genome Sequencing Center for Infectious Disease"/>
            <person name="Wu L."/>
            <person name="Ma J."/>
        </authorList>
    </citation>
    <scope>NUCLEOTIDE SEQUENCE [LARGE SCALE GENOMIC DNA]</scope>
    <source>
        <strain evidence="4">TBRC 1276</strain>
    </source>
</reference>
<feature type="region of interest" description="Disordered" evidence="1">
    <location>
        <begin position="349"/>
        <end position="369"/>
    </location>
</feature>
<feature type="compositionally biased region" description="Basic and acidic residues" evidence="1">
    <location>
        <begin position="359"/>
        <end position="369"/>
    </location>
</feature>
<accession>A0ABV8GD91</accession>
<evidence type="ECO:0000313" key="3">
    <source>
        <dbReference type="EMBL" id="MFC4010950.1"/>
    </source>
</evidence>
<comment type="caution">
    <text evidence="3">The sequence shown here is derived from an EMBL/GenBank/DDBJ whole genome shotgun (WGS) entry which is preliminary data.</text>
</comment>
<dbReference type="RefSeq" id="WP_379530914.1">
    <property type="nucleotide sequence ID" value="NZ_JBHSBI010000014.1"/>
</dbReference>
<dbReference type="NCBIfam" id="NF038083">
    <property type="entry name" value="CU044_5270_fam"/>
    <property type="match status" value="1"/>
</dbReference>
<gene>
    <name evidence="3" type="ORF">ACFOY2_27235</name>
</gene>
<proteinExistence type="predicted"/>
<dbReference type="InterPro" id="IPR047789">
    <property type="entry name" value="CU044_5270-like"/>
</dbReference>
<feature type="transmembrane region" description="Helical" evidence="2">
    <location>
        <begin position="42"/>
        <end position="65"/>
    </location>
</feature>
<dbReference type="Proteomes" id="UP001595851">
    <property type="component" value="Unassembled WGS sequence"/>
</dbReference>
<sequence>MDELDLLARALPDAPPPSPEVVARARARLDGAPRPRPRRRPWMMWAPLATAAVVALVFSLVTSLAPVPEAAKPPRRNQELFDLADRIEKLPVRSGRYWRESIVNGQYMSGGGYTLALSAGRETWVPRDAADRVLTRTWVYSAQPATAADRRAWKAAGAPDQFKGHCGDSGSKDCKPVPVGEGPRGCVYWRSDHEGRYPNRTVGDFTMAELAALPADPAELTERLGAYHKAWVARGSKNSFEEFLPTAANLLGAPIGPAQRAAIIRMLAALPTTKVVGPVTDPLGRKGLSVDLGVPGGTMTHSGKPSKDLPVYNRSILDPATGTKLAEVSYAAREDKDWRVTEGEAMAFNANESGWTQERPGRPKGCREK</sequence>
<keyword evidence="2" id="KW-0472">Membrane</keyword>
<evidence type="ECO:0000256" key="1">
    <source>
        <dbReference type="SAM" id="MobiDB-lite"/>
    </source>
</evidence>
<keyword evidence="2" id="KW-1133">Transmembrane helix</keyword>
<protein>
    <submittedName>
        <fullName evidence="3">CU044_5270 family protein</fullName>
    </submittedName>
</protein>
<evidence type="ECO:0000256" key="2">
    <source>
        <dbReference type="SAM" id="Phobius"/>
    </source>
</evidence>
<dbReference type="EMBL" id="JBHSBI010000014">
    <property type="protein sequence ID" value="MFC4010950.1"/>
    <property type="molecule type" value="Genomic_DNA"/>
</dbReference>
<keyword evidence="2" id="KW-0812">Transmembrane</keyword>
<evidence type="ECO:0000313" key="4">
    <source>
        <dbReference type="Proteomes" id="UP001595851"/>
    </source>
</evidence>